<feature type="transmembrane region" description="Helical" evidence="2">
    <location>
        <begin position="35"/>
        <end position="56"/>
    </location>
</feature>
<sequence length="211" mass="23708">MDKFKKSQILKLFLMAILLSITPLLSTSFRPPYLYFVVNLLIIALGAEAGLLSFIFKASSEDKKNSTPSGTSTQKPLITTPPSVDSHNHEKSANLDQSERPIIKKKPKAAVEKSSSEQINVKVGIKVHNSKKIVKKNPSTPSLFFIGVGDQTHEAEKLSTEDEYDETVGDEINGQELFHKAETFIGNFYKQLKMQREDSWKKIHGLYHKAF</sequence>
<evidence type="ECO:0000313" key="3">
    <source>
        <dbReference type="EMBL" id="KAL3508456.1"/>
    </source>
</evidence>
<dbReference type="PANTHER" id="PTHR36887">
    <property type="entry name" value="OS01G0532300 PROTEIN"/>
    <property type="match status" value="1"/>
</dbReference>
<accession>A0ABD2YNH0</accession>
<feature type="compositionally biased region" description="Basic and acidic residues" evidence="1">
    <location>
        <begin position="86"/>
        <end position="102"/>
    </location>
</feature>
<proteinExistence type="predicted"/>
<keyword evidence="2" id="KW-1133">Transmembrane helix</keyword>
<dbReference type="InterPro" id="IPR008480">
    <property type="entry name" value="DUF761_pln"/>
</dbReference>
<protein>
    <recommendedName>
        <fullName evidence="5">DUF4408 domain-containing protein</fullName>
    </recommendedName>
</protein>
<feature type="transmembrane region" description="Helical" evidence="2">
    <location>
        <begin position="12"/>
        <end position="29"/>
    </location>
</feature>
<evidence type="ECO:0000256" key="1">
    <source>
        <dbReference type="SAM" id="MobiDB-lite"/>
    </source>
</evidence>
<gene>
    <name evidence="3" type="ORF">ACH5RR_027857</name>
</gene>
<keyword evidence="2" id="KW-0472">Membrane</keyword>
<evidence type="ECO:0000256" key="2">
    <source>
        <dbReference type="SAM" id="Phobius"/>
    </source>
</evidence>
<feature type="compositionally biased region" description="Polar residues" evidence="1">
    <location>
        <begin position="66"/>
        <end position="85"/>
    </location>
</feature>
<keyword evidence="4" id="KW-1185">Reference proteome</keyword>
<feature type="region of interest" description="Disordered" evidence="1">
    <location>
        <begin position="61"/>
        <end position="109"/>
    </location>
</feature>
<name>A0ABD2YNH0_9GENT</name>
<comment type="caution">
    <text evidence="3">The sequence shown here is derived from an EMBL/GenBank/DDBJ whole genome shotgun (WGS) entry which is preliminary data.</text>
</comment>
<evidence type="ECO:0000313" key="4">
    <source>
        <dbReference type="Proteomes" id="UP001630127"/>
    </source>
</evidence>
<dbReference type="EMBL" id="JBJUIK010000012">
    <property type="protein sequence ID" value="KAL3508456.1"/>
    <property type="molecule type" value="Genomic_DNA"/>
</dbReference>
<reference evidence="3 4" key="1">
    <citation type="submission" date="2024-11" db="EMBL/GenBank/DDBJ databases">
        <title>A near-complete genome assembly of Cinchona calisaya.</title>
        <authorList>
            <person name="Lian D.C."/>
            <person name="Zhao X.W."/>
            <person name="Wei L."/>
        </authorList>
    </citation>
    <scope>NUCLEOTIDE SEQUENCE [LARGE SCALE GENOMIC DNA]</scope>
    <source>
        <tissue evidence="3">Nenye</tissue>
    </source>
</reference>
<dbReference type="AlphaFoldDB" id="A0ABD2YNH0"/>
<dbReference type="Pfam" id="PF05553">
    <property type="entry name" value="DUF761"/>
    <property type="match status" value="1"/>
</dbReference>
<evidence type="ECO:0008006" key="5">
    <source>
        <dbReference type="Google" id="ProtNLM"/>
    </source>
</evidence>
<dbReference type="Proteomes" id="UP001630127">
    <property type="component" value="Unassembled WGS sequence"/>
</dbReference>
<keyword evidence="2" id="KW-0812">Transmembrane</keyword>
<dbReference type="PANTHER" id="PTHR36887:SF1">
    <property type="entry name" value="OS01G0532300 PROTEIN"/>
    <property type="match status" value="1"/>
</dbReference>
<organism evidence="3 4">
    <name type="scientific">Cinchona calisaya</name>
    <dbReference type="NCBI Taxonomy" id="153742"/>
    <lineage>
        <taxon>Eukaryota</taxon>
        <taxon>Viridiplantae</taxon>
        <taxon>Streptophyta</taxon>
        <taxon>Embryophyta</taxon>
        <taxon>Tracheophyta</taxon>
        <taxon>Spermatophyta</taxon>
        <taxon>Magnoliopsida</taxon>
        <taxon>eudicotyledons</taxon>
        <taxon>Gunneridae</taxon>
        <taxon>Pentapetalae</taxon>
        <taxon>asterids</taxon>
        <taxon>lamiids</taxon>
        <taxon>Gentianales</taxon>
        <taxon>Rubiaceae</taxon>
        <taxon>Cinchonoideae</taxon>
        <taxon>Cinchoneae</taxon>
        <taxon>Cinchona</taxon>
    </lineage>
</organism>